<sequence>MAHSGRVVVGVSGSLRGLTALHRAAEEARRRDGELLAVHAWTPPGGETASRRAPWPPLLTEGERSAACRLHQAFQDAFGGFPPDLRLYLATVCGESGRVLTELADRPDDLLVIGAGRRGRLARLVHGGVGRYCLANARCPVLAVPPSELMRALGPGARLLDELPLKPAA</sequence>
<dbReference type="InterPro" id="IPR006016">
    <property type="entry name" value="UspA"/>
</dbReference>
<dbReference type="Proteomes" id="UP000778578">
    <property type="component" value="Unassembled WGS sequence"/>
</dbReference>
<keyword evidence="3" id="KW-1185">Reference proteome</keyword>
<protein>
    <submittedName>
        <fullName evidence="2">Universal stress protein</fullName>
    </submittedName>
</protein>
<dbReference type="EMBL" id="JAINZZ010000089">
    <property type="protein sequence ID" value="MBY8882837.1"/>
    <property type="molecule type" value="Genomic_DNA"/>
</dbReference>
<dbReference type="CDD" id="cd00293">
    <property type="entry name" value="USP-like"/>
    <property type="match status" value="1"/>
</dbReference>
<dbReference type="InterPro" id="IPR014729">
    <property type="entry name" value="Rossmann-like_a/b/a_fold"/>
</dbReference>
<reference evidence="2 3" key="1">
    <citation type="submission" date="2021-08" db="EMBL/GenBank/DDBJ databases">
        <title>WGS of actinomycetes from Thailand.</title>
        <authorList>
            <person name="Thawai C."/>
        </authorList>
    </citation>
    <scope>NUCLEOTIDE SEQUENCE [LARGE SCALE GENOMIC DNA]</scope>
    <source>
        <strain evidence="2 3">PLK6-54</strain>
    </source>
</reference>
<evidence type="ECO:0000313" key="3">
    <source>
        <dbReference type="Proteomes" id="UP000778578"/>
    </source>
</evidence>
<feature type="domain" description="UspA" evidence="1">
    <location>
        <begin position="6"/>
        <end position="145"/>
    </location>
</feature>
<accession>A0ABS7QI52</accession>
<dbReference type="Gene3D" id="3.40.50.620">
    <property type="entry name" value="HUPs"/>
    <property type="match status" value="1"/>
</dbReference>
<dbReference type="Pfam" id="PF00582">
    <property type="entry name" value="Usp"/>
    <property type="match status" value="1"/>
</dbReference>
<dbReference type="RefSeq" id="WP_222969476.1">
    <property type="nucleotide sequence ID" value="NZ_JAINZZ010000089.1"/>
</dbReference>
<organism evidence="2 3">
    <name type="scientific">Actinacidiphila acidipaludis</name>
    <dbReference type="NCBI Taxonomy" id="2873382"/>
    <lineage>
        <taxon>Bacteria</taxon>
        <taxon>Bacillati</taxon>
        <taxon>Actinomycetota</taxon>
        <taxon>Actinomycetes</taxon>
        <taxon>Kitasatosporales</taxon>
        <taxon>Streptomycetaceae</taxon>
        <taxon>Actinacidiphila</taxon>
    </lineage>
</organism>
<dbReference type="SUPFAM" id="SSF52402">
    <property type="entry name" value="Adenine nucleotide alpha hydrolases-like"/>
    <property type="match status" value="1"/>
</dbReference>
<proteinExistence type="predicted"/>
<name>A0ABS7QI52_9ACTN</name>
<gene>
    <name evidence="2" type="ORF">K7862_35165</name>
</gene>
<evidence type="ECO:0000313" key="2">
    <source>
        <dbReference type="EMBL" id="MBY8882837.1"/>
    </source>
</evidence>
<evidence type="ECO:0000259" key="1">
    <source>
        <dbReference type="Pfam" id="PF00582"/>
    </source>
</evidence>
<comment type="caution">
    <text evidence="2">The sequence shown here is derived from an EMBL/GenBank/DDBJ whole genome shotgun (WGS) entry which is preliminary data.</text>
</comment>